<dbReference type="InterPro" id="IPR050266">
    <property type="entry name" value="AB_hydrolase_sf"/>
</dbReference>
<keyword evidence="3" id="KW-1185">Reference proteome</keyword>
<dbReference type="PANTHER" id="PTHR43798">
    <property type="entry name" value="MONOACYLGLYCEROL LIPASE"/>
    <property type="match status" value="1"/>
</dbReference>
<proteinExistence type="predicted"/>
<dbReference type="Proteomes" id="UP000297737">
    <property type="component" value="Unassembled WGS sequence"/>
</dbReference>
<evidence type="ECO:0000313" key="2">
    <source>
        <dbReference type="EMBL" id="TFU03914.1"/>
    </source>
</evidence>
<dbReference type="InterPro" id="IPR029058">
    <property type="entry name" value="AB_hydrolase_fold"/>
</dbReference>
<dbReference type="SUPFAM" id="SSF53474">
    <property type="entry name" value="alpha/beta-Hydrolases"/>
    <property type="match status" value="1"/>
</dbReference>
<dbReference type="OrthoDB" id="9804723at2"/>
<dbReference type="PRINTS" id="PR00111">
    <property type="entry name" value="ABHYDROLASE"/>
</dbReference>
<accession>A0A4Y9EQI6</accession>
<keyword evidence="2" id="KW-0378">Hydrolase</keyword>
<feature type="domain" description="AB hydrolase-1" evidence="1">
    <location>
        <begin position="44"/>
        <end position="280"/>
    </location>
</feature>
<dbReference type="PANTHER" id="PTHR43798:SF33">
    <property type="entry name" value="HYDROLASE, PUTATIVE (AFU_ORTHOLOGUE AFUA_2G14860)-RELATED"/>
    <property type="match status" value="1"/>
</dbReference>
<evidence type="ECO:0000313" key="3">
    <source>
        <dbReference type="Proteomes" id="UP000297737"/>
    </source>
</evidence>
<dbReference type="Pfam" id="PF00561">
    <property type="entry name" value="Abhydrolase_1"/>
    <property type="match status" value="1"/>
</dbReference>
<gene>
    <name evidence="2" type="ORF">EUV02_11660</name>
</gene>
<reference evidence="2 3" key="1">
    <citation type="submission" date="2019-02" db="EMBL/GenBank/DDBJ databases">
        <title>Polymorphobacter sp. isolated from the lake at the Tibet of China.</title>
        <authorList>
            <person name="Li A."/>
        </authorList>
    </citation>
    <scope>NUCLEOTIDE SEQUENCE [LARGE SCALE GENOMIC DNA]</scope>
    <source>
        <strain evidence="2 3">DJ1R-1</strain>
    </source>
</reference>
<dbReference type="EMBL" id="SIHO01000002">
    <property type="protein sequence ID" value="TFU03914.1"/>
    <property type="molecule type" value="Genomic_DNA"/>
</dbReference>
<protein>
    <submittedName>
        <fullName evidence="2">Alpha/beta hydrolase</fullName>
    </submittedName>
</protein>
<dbReference type="GO" id="GO:0016020">
    <property type="term" value="C:membrane"/>
    <property type="evidence" value="ECO:0007669"/>
    <property type="project" value="TreeGrafter"/>
</dbReference>
<dbReference type="AlphaFoldDB" id="A0A4Y9EQI6"/>
<dbReference type="InterPro" id="IPR000073">
    <property type="entry name" value="AB_hydrolase_1"/>
</dbReference>
<comment type="caution">
    <text evidence="2">The sequence shown here is derived from an EMBL/GenBank/DDBJ whole genome shotgun (WGS) entry which is preliminary data.</text>
</comment>
<name>A0A4Y9EQI6_9SPHN</name>
<sequence>MAFYTPDIPAATLRAKYTTPASTFMGVEPGLQVHVRDEGPRDAPVLVLIHGSNASLQTWEPWVKRLSDSFRIISLDLPGHGLTGASPTRDYSPEGFVRVVNEVTAAKGLTRFAIGGNSMGGGVAWRYAAAHPEQITGLILVDAAGAPSKTKSDPPLAFKLARIPYVRDIAIKFLPRSLIEKSLHQTLAVQGVITPEMVDRYWELQRYPGNRDATVDRFSAGYKPAVASDLKGITMPVLILWGADDKLIPVDAAAWFSQAVPDARVTIYQGVGHAPMEEAPDRTAADVRAFLNGLQTPAAPDSPAR</sequence>
<dbReference type="Gene3D" id="3.40.50.1820">
    <property type="entry name" value="alpha/beta hydrolase"/>
    <property type="match status" value="1"/>
</dbReference>
<dbReference type="GO" id="GO:0016787">
    <property type="term" value="F:hydrolase activity"/>
    <property type="evidence" value="ECO:0007669"/>
    <property type="project" value="UniProtKB-KW"/>
</dbReference>
<evidence type="ECO:0000259" key="1">
    <source>
        <dbReference type="Pfam" id="PF00561"/>
    </source>
</evidence>
<organism evidence="2 3">
    <name type="scientific">Glacieibacterium arshaanense</name>
    <dbReference type="NCBI Taxonomy" id="2511025"/>
    <lineage>
        <taxon>Bacteria</taxon>
        <taxon>Pseudomonadati</taxon>
        <taxon>Pseudomonadota</taxon>
        <taxon>Alphaproteobacteria</taxon>
        <taxon>Sphingomonadales</taxon>
        <taxon>Sphingosinicellaceae</taxon>
        <taxon>Glacieibacterium</taxon>
    </lineage>
</organism>